<sequence length="255" mass="25558">MIRRERGRPRAAAARMVVPVLCCALVSASGGAAFASDPGPGGVVRIGADVDVSGMHSIDVPDIAPGYQESWSVTVVNERAEPVTVGLRVEGPDNDDNGCSAPEALKDDTCGAGNGELGAHLRMHVGVPENERLFSSTLDAAGEGSGQILTVPGGGEVEVVIGLRLPAGTGNVVQTDSVGFTLVWRAEAFPGTAGAPAEGGVEVRSDAAGSSDGGGLAMTGARVMLLVGVAMVLLAGGALLVVVLRGDGRADPVSR</sequence>
<dbReference type="RefSeq" id="WP_133741559.1">
    <property type="nucleotide sequence ID" value="NZ_SNYN01000007.1"/>
</dbReference>
<feature type="transmembrane region" description="Helical" evidence="1">
    <location>
        <begin position="223"/>
        <end position="244"/>
    </location>
</feature>
<dbReference type="EMBL" id="SNYN01000007">
    <property type="protein sequence ID" value="TDQ52206.1"/>
    <property type="molecule type" value="Genomic_DNA"/>
</dbReference>
<gene>
    <name evidence="3" type="ORF">EV190_10736</name>
</gene>
<dbReference type="AlphaFoldDB" id="A0A4V3D8L1"/>
<keyword evidence="1" id="KW-1133">Transmembrane helix</keyword>
<evidence type="ECO:0000313" key="4">
    <source>
        <dbReference type="Proteomes" id="UP000295281"/>
    </source>
</evidence>
<protein>
    <submittedName>
        <fullName evidence="3">Uncharacterized protein</fullName>
    </submittedName>
</protein>
<evidence type="ECO:0000313" key="3">
    <source>
        <dbReference type="EMBL" id="TDQ52206.1"/>
    </source>
</evidence>
<proteinExistence type="predicted"/>
<keyword evidence="4" id="KW-1185">Reference proteome</keyword>
<reference evidence="3 4" key="1">
    <citation type="submission" date="2019-03" db="EMBL/GenBank/DDBJ databases">
        <title>Genomic Encyclopedia of Type Strains, Phase IV (KMG-IV): sequencing the most valuable type-strain genomes for metagenomic binning, comparative biology and taxonomic classification.</title>
        <authorList>
            <person name="Goeker M."/>
        </authorList>
    </citation>
    <scope>NUCLEOTIDE SEQUENCE [LARGE SCALE GENOMIC DNA]</scope>
    <source>
        <strain evidence="3 4">DSM 46770</strain>
    </source>
</reference>
<keyword evidence="1" id="KW-0812">Transmembrane</keyword>
<dbReference type="Proteomes" id="UP000295281">
    <property type="component" value="Unassembled WGS sequence"/>
</dbReference>
<feature type="chain" id="PRO_5021028122" evidence="2">
    <location>
        <begin position="36"/>
        <end position="255"/>
    </location>
</feature>
<evidence type="ECO:0000256" key="2">
    <source>
        <dbReference type="SAM" id="SignalP"/>
    </source>
</evidence>
<comment type="caution">
    <text evidence="3">The sequence shown here is derived from an EMBL/GenBank/DDBJ whole genome shotgun (WGS) entry which is preliminary data.</text>
</comment>
<keyword evidence="2" id="KW-0732">Signal</keyword>
<name>A0A4V3D8L1_9ACTN</name>
<keyword evidence="1" id="KW-0472">Membrane</keyword>
<feature type="signal peptide" evidence="2">
    <location>
        <begin position="1"/>
        <end position="35"/>
    </location>
</feature>
<dbReference type="OrthoDB" id="3436556at2"/>
<accession>A0A4V3D8L1</accession>
<organism evidence="3 4">
    <name type="scientific">Actinorugispora endophytica</name>
    <dbReference type="NCBI Taxonomy" id="1605990"/>
    <lineage>
        <taxon>Bacteria</taxon>
        <taxon>Bacillati</taxon>
        <taxon>Actinomycetota</taxon>
        <taxon>Actinomycetes</taxon>
        <taxon>Streptosporangiales</taxon>
        <taxon>Nocardiopsidaceae</taxon>
        <taxon>Actinorugispora</taxon>
    </lineage>
</organism>
<evidence type="ECO:0000256" key="1">
    <source>
        <dbReference type="SAM" id="Phobius"/>
    </source>
</evidence>